<feature type="signal peptide" evidence="5">
    <location>
        <begin position="1"/>
        <end position="34"/>
    </location>
</feature>
<dbReference type="SUPFAM" id="SSF48726">
    <property type="entry name" value="Immunoglobulin"/>
    <property type="match status" value="2"/>
</dbReference>
<dbReference type="PANTHER" id="PTHR44427">
    <property type="entry name" value="CARCINOEMBRYONIC ANTIGEN-RELATED CELL ADHESION MOLECULE 19"/>
    <property type="match status" value="1"/>
</dbReference>
<dbReference type="InterPro" id="IPR013106">
    <property type="entry name" value="Ig_V-set"/>
</dbReference>
<dbReference type="KEGG" id="pdic:114511407"/>
<keyword evidence="3" id="KW-0393">Immunoglobulin domain</keyword>
<dbReference type="GO" id="GO:0005886">
    <property type="term" value="C:plasma membrane"/>
    <property type="evidence" value="ECO:0007669"/>
    <property type="project" value="TreeGrafter"/>
</dbReference>
<name>A0A6J2N6Q7_9CHIR</name>
<feature type="chain" id="PRO_5027099539" evidence="5">
    <location>
        <begin position="35"/>
        <end position="231"/>
    </location>
</feature>
<dbReference type="Gene3D" id="2.60.40.10">
    <property type="entry name" value="Immunoglobulins"/>
    <property type="match status" value="2"/>
</dbReference>
<evidence type="ECO:0000256" key="5">
    <source>
        <dbReference type="SAM" id="SignalP"/>
    </source>
</evidence>
<dbReference type="InterPro" id="IPR050831">
    <property type="entry name" value="CEA_cell_adhesion"/>
</dbReference>
<evidence type="ECO:0000256" key="2">
    <source>
        <dbReference type="ARBA" id="ARBA00023180"/>
    </source>
</evidence>
<protein>
    <submittedName>
        <fullName evidence="8">Carcinoembryonic antigen-related cell adhesion molecule 21-like</fullName>
    </submittedName>
</protein>
<keyword evidence="1 5" id="KW-0732">Signal</keyword>
<dbReference type="SMART" id="SM00408">
    <property type="entry name" value="IGc2"/>
    <property type="match status" value="1"/>
</dbReference>
<proteinExistence type="inferred from homology"/>
<dbReference type="PANTHER" id="PTHR44427:SF1">
    <property type="entry name" value="CARCINOEMBRYONIC ANTIGEN-RELATED CELL ADHESION MOLECULE 1"/>
    <property type="match status" value="1"/>
</dbReference>
<dbReference type="GO" id="GO:0007165">
    <property type="term" value="P:signal transduction"/>
    <property type="evidence" value="ECO:0007669"/>
    <property type="project" value="TreeGrafter"/>
</dbReference>
<evidence type="ECO:0000256" key="3">
    <source>
        <dbReference type="ARBA" id="ARBA00023319"/>
    </source>
</evidence>
<dbReference type="InterPro" id="IPR036179">
    <property type="entry name" value="Ig-like_dom_sf"/>
</dbReference>
<dbReference type="Proteomes" id="UP000504628">
    <property type="component" value="Chromosome 12"/>
</dbReference>
<comment type="similarity">
    <text evidence="4">Belongs to the immunoglobulin superfamily. CEA family.</text>
</comment>
<dbReference type="RefSeq" id="XP_028385908.1">
    <property type="nucleotide sequence ID" value="XM_028530107.2"/>
</dbReference>
<dbReference type="Pfam" id="PF07686">
    <property type="entry name" value="V-set"/>
    <property type="match status" value="1"/>
</dbReference>
<dbReference type="InParanoid" id="A0A6J2N6Q7"/>
<reference evidence="8" key="1">
    <citation type="submission" date="2025-08" db="UniProtKB">
        <authorList>
            <consortium name="RefSeq"/>
        </authorList>
    </citation>
    <scope>IDENTIFICATION</scope>
    <source>
        <tissue evidence="8">Muscle</tissue>
    </source>
</reference>
<dbReference type="GO" id="GO:0009986">
    <property type="term" value="C:cell surface"/>
    <property type="evidence" value="ECO:0007669"/>
    <property type="project" value="TreeGrafter"/>
</dbReference>
<gene>
    <name evidence="8" type="primary">LOC114511407</name>
</gene>
<dbReference type="SMART" id="SM00409">
    <property type="entry name" value="IG"/>
    <property type="match status" value="2"/>
</dbReference>
<dbReference type="FunFam" id="2.60.40.10:FF:000244">
    <property type="entry name" value="carcinoembryonic antigen-related cell adhesion molecule 16"/>
    <property type="match status" value="1"/>
</dbReference>
<keyword evidence="7" id="KW-1185">Reference proteome</keyword>
<dbReference type="AlphaFoldDB" id="A0A6J2N6Q7"/>
<evidence type="ECO:0000256" key="1">
    <source>
        <dbReference type="ARBA" id="ARBA00022729"/>
    </source>
</evidence>
<evidence type="ECO:0000256" key="4">
    <source>
        <dbReference type="ARBA" id="ARBA00038222"/>
    </source>
</evidence>
<dbReference type="InterPro" id="IPR013151">
    <property type="entry name" value="Immunoglobulin_dom"/>
</dbReference>
<feature type="domain" description="Ig-like" evidence="6">
    <location>
        <begin position="140"/>
        <end position="227"/>
    </location>
</feature>
<keyword evidence="2" id="KW-0325">Glycoprotein</keyword>
<dbReference type="PROSITE" id="PS50835">
    <property type="entry name" value="IG_LIKE"/>
    <property type="match status" value="1"/>
</dbReference>
<accession>A0A6J2N6Q7</accession>
<evidence type="ECO:0000313" key="7">
    <source>
        <dbReference type="Proteomes" id="UP000504628"/>
    </source>
</evidence>
<dbReference type="InterPro" id="IPR003598">
    <property type="entry name" value="Ig_sub2"/>
</dbReference>
<organism evidence="7 8">
    <name type="scientific">Phyllostomus discolor</name>
    <name type="common">pale spear-nosed bat</name>
    <dbReference type="NCBI Taxonomy" id="89673"/>
    <lineage>
        <taxon>Eukaryota</taxon>
        <taxon>Metazoa</taxon>
        <taxon>Chordata</taxon>
        <taxon>Craniata</taxon>
        <taxon>Vertebrata</taxon>
        <taxon>Euteleostomi</taxon>
        <taxon>Mammalia</taxon>
        <taxon>Eutheria</taxon>
        <taxon>Laurasiatheria</taxon>
        <taxon>Chiroptera</taxon>
        <taxon>Yangochiroptera</taxon>
        <taxon>Phyllostomidae</taxon>
        <taxon>Phyllostominae</taxon>
        <taxon>Phyllostomus</taxon>
    </lineage>
</organism>
<dbReference type="InterPro" id="IPR003599">
    <property type="entry name" value="Ig_sub"/>
</dbReference>
<dbReference type="InterPro" id="IPR013783">
    <property type="entry name" value="Ig-like_fold"/>
</dbReference>
<dbReference type="Pfam" id="PF00047">
    <property type="entry name" value="ig"/>
    <property type="match status" value="1"/>
</dbReference>
<evidence type="ECO:0000259" key="6">
    <source>
        <dbReference type="PROSITE" id="PS50835"/>
    </source>
</evidence>
<dbReference type="GeneID" id="114511407"/>
<evidence type="ECO:0000313" key="8">
    <source>
        <dbReference type="RefSeq" id="XP_028385908.1"/>
    </source>
</evidence>
<dbReference type="OrthoDB" id="6159398at2759"/>
<dbReference type="InterPro" id="IPR007110">
    <property type="entry name" value="Ig-like_dom"/>
</dbReference>
<dbReference type="GO" id="GO:1990782">
    <property type="term" value="F:protein tyrosine kinase binding"/>
    <property type="evidence" value="ECO:0007669"/>
    <property type="project" value="TreeGrafter"/>
</dbReference>
<sequence length="231" mass="26181">MGSLSVSTHRGLVHWQGLLVAISLFNFWCQPTTAQLAIVSTYAAEGKEVLLRVQNKPPNHSGLRWYKGEGANQNNVLAFLIEKPEMYFRCPSFGRVVLEPDWSLLIKKVSKADAGMYTIVVYLTDSKKEIGFGRLTVYEPELVVSLVASNTTVTENKDSVVLTCNTNALFIHWLFKGMNLKLNERMKISEDHRSLTIDPVKREDAGYYWCEVSNPIRSTESWSVTLDVKFE</sequence>
<dbReference type="GO" id="GO:0002682">
    <property type="term" value="P:regulation of immune system process"/>
    <property type="evidence" value="ECO:0007669"/>
    <property type="project" value="TreeGrafter"/>
</dbReference>